<dbReference type="AlphaFoldDB" id="A0A8X6N0I9"/>
<name>A0A8X6N0I9_NEPPI</name>
<comment type="caution">
    <text evidence="1">The sequence shown here is derived from an EMBL/GenBank/DDBJ whole genome shotgun (WGS) entry which is preliminary data.</text>
</comment>
<sequence length="102" mass="11965">MWYPLLVYCSFVFISGKKIVFSRLFYLCAGKERPMDWTPSPGNLPIRGPVSYIAKCRGEKGRPKRDYERTQNSDWENFPGLVKSTTISFYHPTFPLPPWLRE</sequence>
<proteinExistence type="predicted"/>
<organism evidence="1 2">
    <name type="scientific">Nephila pilipes</name>
    <name type="common">Giant wood spider</name>
    <name type="synonym">Nephila maculata</name>
    <dbReference type="NCBI Taxonomy" id="299642"/>
    <lineage>
        <taxon>Eukaryota</taxon>
        <taxon>Metazoa</taxon>
        <taxon>Ecdysozoa</taxon>
        <taxon>Arthropoda</taxon>
        <taxon>Chelicerata</taxon>
        <taxon>Arachnida</taxon>
        <taxon>Araneae</taxon>
        <taxon>Araneomorphae</taxon>
        <taxon>Entelegynae</taxon>
        <taxon>Araneoidea</taxon>
        <taxon>Nephilidae</taxon>
        <taxon>Nephila</taxon>
    </lineage>
</organism>
<keyword evidence="2" id="KW-1185">Reference proteome</keyword>
<gene>
    <name evidence="1" type="ORF">NPIL_595341</name>
</gene>
<dbReference type="Proteomes" id="UP000887013">
    <property type="component" value="Unassembled WGS sequence"/>
</dbReference>
<protein>
    <submittedName>
        <fullName evidence="1">Uncharacterized protein</fullName>
    </submittedName>
</protein>
<evidence type="ECO:0000313" key="2">
    <source>
        <dbReference type="Proteomes" id="UP000887013"/>
    </source>
</evidence>
<evidence type="ECO:0000313" key="1">
    <source>
        <dbReference type="EMBL" id="GFS87774.1"/>
    </source>
</evidence>
<reference evidence="1" key="1">
    <citation type="submission" date="2020-08" db="EMBL/GenBank/DDBJ databases">
        <title>Multicomponent nature underlies the extraordinary mechanical properties of spider dragline silk.</title>
        <authorList>
            <person name="Kono N."/>
            <person name="Nakamura H."/>
            <person name="Mori M."/>
            <person name="Yoshida Y."/>
            <person name="Ohtoshi R."/>
            <person name="Malay A.D."/>
            <person name="Moran D.A.P."/>
            <person name="Tomita M."/>
            <person name="Numata K."/>
            <person name="Arakawa K."/>
        </authorList>
    </citation>
    <scope>NUCLEOTIDE SEQUENCE</scope>
</reference>
<accession>A0A8X6N0I9</accession>
<dbReference type="EMBL" id="BMAW01099003">
    <property type="protein sequence ID" value="GFS87774.1"/>
    <property type="molecule type" value="Genomic_DNA"/>
</dbReference>